<gene>
    <name evidence="4" type="ORF">AMD01_03640</name>
</gene>
<dbReference type="GO" id="GO:0016747">
    <property type="term" value="F:acyltransferase activity, transferring groups other than amino-acyl groups"/>
    <property type="evidence" value="ECO:0007669"/>
    <property type="project" value="InterPro"/>
</dbReference>
<sequence>MDIRLLQPDDASAFVSLLKKVDETGFMLYEGGERETTETKQRESIERIVKDELSTAFVAEENGELIGYIFGMGNQLKRKRHCAYIVIGVVDDHQGKKIGTKLFETIIHWAEAKDLKRLELTVMKHNERALRLYQNMGFEIEGEKVASLLINGEFVDEYCMYKLL</sequence>
<evidence type="ECO:0000256" key="2">
    <source>
        <dbReference type="ARBA" id="ARBA00023315"/>
    </source>
</evidence>
<dbReference type="Pfam" id="PF00583">
    <property type="entry name" value="Acetyltransf_1"/>
    <property type="match status" value="1"/>
</dbReference>
<dbReference type="InterPro" id="IPR000182">
    <property type="entry name" value="GNAT_dom"/>
</dbReference>
<dbReference type="RefSeq" id="WP_053400011.1">
    <property type="nucleotide sequence ID" value="NZ_JAUKEN010000002.1"/>
</dbReference>
<accession>A0A0M0LIM7</accession>
<dbReference type="EMBL" id="LILC01000002">
    <property type="protein sequence ID" value="KOO50836.1"/>
    <property type="molecule type" value="Genomic_DNA"/>
</dbReference>
<comment type="caution">
    <text evidence="4">The sequence shown here is derived from an EMBL/GenBank/DDBJ whole genome shotgun (WGS) entry which is preliminary data.</text>
</comment>
<dbReference type="Gene3D" id="3.40.630.30">
    <property type="match status" value="1"/>
</dbReference>
<dbReference type="PROSITE" id="PS51186">
    <property type="entry name" value="GNAT"/>
    <property type="match status" value="1"/>
</dbReference>
<dbReference type="AlphaFoldDB" id="A0A0M0LIM7"/>
<protein>
    <recommendedName>
        <fullName evidence="3">N-acetyltransferase domain-containing protein</fullName>
    </recommendedName>
</protein>
<evidence type="ECO:0000256" key="1">
    <source>
        <dbReference type="ARBA" id="ARBA00022679"/>
    </source>
</evidence>
<dbReference type="CDD" id="cd04301">
    <property type="entry name" value="NAT_SF"/>
    <property type="match status" value="1"/>
</dbReference>
<dbReference type="STRING" id="284581.AMD01_03640"/>
<dbReference type="InterPro" id="IPR016181">
    <property type="entry name" value="Acyl_CoA_acyltransferase"/>
</dbReference>
<dbReference type="Proteomes" id="UP000037558">
    <property type="component" value="Unassembled WGS sequence"/>
</dbReference>
<evidence type="ECO:0000313" key="4">
    <source>
        <dbReference type="EMBL" id="KOO50836.1"/>
    </source>
</evidence>
<dbReference type="OrthoDB" id="9773249at2"/>
<name>A0A0M0LIM7_9BACI</name>
<dbReference type="PATRIC" id="fig|284581.3.peg.1026"/>
<dbReference type="SUPFAM" id="SSF55729">
    <property type="entry name" value="Acyl-CoA N-acyltransferases (Nat)"/>
    <property type="match status" value="1"/>
</dbReference>
<dbReference type="PANTHER" id="PTHR43072:SF23">
    <property type="entry name" value="UPF0039 PROTEIN C11D3.02C"/>
    <property type="match status" value="1"/>
</dbReference>
<proteinExistence type="predicted"/>
<reference evidence="5" key="1">
    <citation type="submission" date="2015-08" db="EMBL/GenBank/DDBJ databases">
        <title>Fjat-14210 dsm16467.</title>
        <authorList>
            <person name="Liu B."/>
            <person name="Wang J."/>
            <person name="Zhu Y."/>
            <person name="Liu G."/>
            <person name="Chen Q."/>
            <person name="Chen Z."/>
            <person name="Lan J."/>
            <person name="Che J."/>
            <person name="Ge C."/>
            <person name="Shi H."/>
            <person name="Pan Z."/>
            <person name="Liu X."/>
        </authorList>
    </citation>
    <scope>NUCLEOTIDE SEQUENCE [LARGE SCALE GENOMIC DNA]</scope>
    <source>
        <strain evidence="5">DSM 16467</strain>
    </source>
</reference>
<evidence type="ECO:0000259" key="3">
    <source>
        <dbReference type="PROSITE" id="PS51186"/>
    </source>
</evidence>
<dbReference type="InterPro" id="IPR017255">
    <property type="entry name" value="AcTrfase_GNAT_prd"/>
</dbReference>
<dbReference type="PIRSF" id="PIRSF037663">
    <property type="entry name" value="Acetyltransf_GNAT_prd"/>
    <property type="match status" value="1"/>
</dbReference>
<keyword evidence="2" id="KW-0012">Acyltransferase</keyword>
<evidence type="ECO:0000313" key="5">
    <source>
        <dbReference type="Proteomes" id="UP000037558"/>
    </source>
</evidence>
<dbReference type="PANTHER" id="PTHR43072">
    <property type="entry name" value="N-ACETYLTRANSFERASE"/>
    <property type="match status" value="1"/>
</dbReference>
<keyword evidence="1" id="KW-0808">Transferase</keyword>
<keyword evidence="5" id="KW-1185">Reference proteome</keyword>
<feature type="domain" description="N-acetyltransferase" evidence="3">
    <location>
        <begin position="1"/>
        <end position="164"/>
    </location>
</feature>
<organism evidence="4 5">
    <name type="scientific">Priestia koreensis</name>
    <dbReference type="NCBI Taxonomy" id="284581"/>
    <lineage>
        <taxon>Bacteria</taxon>
        <taxon>Bacillati</taxon>
        <taxon>Bacillota</taxon>
        <taxon>Bacilli</taxon>
        <taxon>Bacillales</taxon>
        <taxon>Bacillaceae</taxon>
        <taxon>Priestia</taxon>
    </lineage>
</organism>